<evidence type="ECO:0000256" key="1">
    <source>
        <dbReference type="SAM" id="MobiDB-lite"/>
    </source>
</evidence>
<feature type="compositionally biased region" description="Polar residues" evidence="1">
    <location>
        <begin position="263"/>
        <end position="273"/>
    </location>
</feature>
<dbReference type="InterPro" id="IPR033473">
    <property type="entry name" value="Atos-like_C"/>
</dbReference>
<feature type="region of interest" description="Disordered" evidence="1">
    <location>
        <begin position="146"/>
        <end position="177"/>
    </location>
</feature>
<dbReference type="PANTHER" id="PTHR13199">
    <property type="entry name" value="GH03947P"/>
    <property type="match status" value="1"/>
</dbReference>
<comment type="caution">
    <text evidence="3">The sequence shown here is derived from an EMBL/GenBank/DDBJ whole genome shotgun (WGS) entry which is preliminary data.</text>
</comment>
<feature type="compositionally biased region" description="Polar residues" evidence="1">
    <location>
        <begin position="8"/>
        <end position="29"/>
    </location>
</feature>
<evidence type="ECO:0000313" key="3">
    <source>
        <dbReference type="EMBL" id="KAK5053070.1"/>
    </source>
</evidence>
<dbReference type="Pfam" id="PF13889">
    <property type="entry name" value="Chromosome_seg"/>
    <property type="match status" value="1"/>
</dbReference>
<feature type="region of interest" description="Disordered" evidence="1">
    <location>
        <begin position="1"/>
        <end position="31"/>
    </location>
</feature>
<feature type="region of interest" description="Disordered" evidence="1">
    <location>
        <begin position="613"/>
        <end position="683"/>
    </location>
</feature>
<proteinExistence type="predicted"/>
<evidence type="ECO:0000313" key="4">
    <source>
        <dbReference type="Proteomes" id="UP001358417"/>
    </source>
</evidence>
<dbReference type="EMBL" id="JAVRRD010000012">
    <property type="protein sequence ID" value="KAK5053070.1"/>
    <property type="molecule type" value="Genomic_DNA"/>
</dbReference>
<feature type="compositionally biased region" description="Basic and acidic residues" evidence="1">
    <location>
        <begin position="63"/>
        <end position="76"/>
    </location>
</feature>
<dbReference type="Pfam" id="PF13915">
    <property type="entry name" value="DUF4210"/>
    <property type="match status" value="1"/>
</dbReference>
<dbReference type="Proteomes" id="UP001358417">
    <property type="component" value="Unassembled WGS sequence"/>
</dbReference>
<keyword evidence="4" id="KW-1185">Reference proteome</keyword>
<dbReference type="RefSeq" id="XP_064706512.1">
    <property type="nucleotide sequence ID" value="XM_064845658.1"/>
</dbReference>
<feature type="compositionally biased region" description="Basic and acidic residues" evidence="1">
    <location>
        <begin position="201"/>
        <end position="211"/>
    </location>
</feature>
<feature type="region of interest" description="Disordered" evidence="1">
    <location>
        <begin position="193"/>
        <end position="221"/>
    </location>
</feature>
<gene>
    <name evidence="3" type="ORF">LTR84_002044</name>
</gene>
<accession>A0AAV9NAE8</accession>
<dbReference type="GeneID" id="89970256"/>
<organism evidence="3 4">
    <name type="scientific">Exophiala bonariae</name>
    <dbReference type="NCBI Taxonomy" id="1690606"/>
    <lineage>
        <taxon>Eukaryota</taxon>
        <taxon>Fungi</taxon>
        <taxon>Dikarya</taxon>
        <taxon>Ascomycota</taxon>
        <taxon>Pezizomycotina</taxon>
        <taxon>Eurotiomycetes</taxon>
        <taxon>Chaetothyriomycetidae</taxon>
        <taxon>Chaetothyriales</taxon>
        <taxon>Herpotrichiellaceae</taxon>
        <taxon>Exophiala</taxon>
    </lineage>
</organism>
<feature type="region of interest" description="Disordered" evidence="1">
    <location>
        <begin position="61"/>
        <end position="93"/>
    </location>
</feature>
<dbReference type="PANTHER" id="PTHR13199:SF11">
    <property type="entry name" value="PROTEIN ATOSSA"/>
    <property type="match status" value="1"/>
</dbReference>
<dbReference type="InterPro" id="IPR025261">
    <property type="entry name" value="Atos-like_cons_dom"/>
</dbReference>
<feature type="domain" description="Atos-like conserved" evidence="2">
    <location>
        <begin position="300"/>
        <end position="374"/>
    </location>
</feature>
<protein>
    <recommendedName>
        <fullName evidence="2">Atos-like conserved domain-containing protein</fullName>
    </recommendedName>
</protein>
<dbReference type="SMART" id="SM01177">
    <property type="entry name" value="DUF4210"/>
    <property type="match status" value="1"/>
</dbReference>
<evidence type="ECO:0000259" key="2">
    <source>
        <dbReference type="SMART" id="SM01177"/>
    </source>
</evidence>
<feature type="region of interest" description="Disordered" evidence="1">
    <location>
        <begin position="111"/>
        <end position="133"/>
    </location>
</feature>
<reference evidence="3 4" key="1">
    <citation type="submission" date="2023-08" db="EMBL/GenBank/DDBJ databases">
        <title>Black Yeasts Isolated from many extreme environments.</title>
        <authorList>
            <person name="Coleine C."/>
            <person name="Stajich J.E."/>
            <person name="Selbmann L."/>
        </authorList>
    </citation>
    <scope>NUCLEOTIDE SEQUENCE [LARGE SCALE GENOMIC DNA]</scope>
    <source>
        <strain evidence="3 4">CCFEE 5792</strain>
    </source>
</reference>
<name>A0AAV9NAE8_9EURO</name>
<sequence length="699" mass="76917">MTREQRQVPITGNVSNEGQHSEQDQNLDIRTSDREELIQCIKRGQRPTWVPKPGLEALCAETNAEHRSISEREDIPPRPQNQRPPISPSPLSATDALHRSLSALHTGDFRDSTIRKDFNPSATSPPGGDLYHPDFSSSSTIAWSPMFAQSPSPPASRSLYADPRRRSRAPSLGSSLSSSFVMRVPTSPLVHAMNNPSLDFSPREKPHDLNKNSRRRTMPPNAFETFRMSPIEDTMPDFAQGSPEAQPPSNDLNPSQRHKPRRSLSSFTYQSTPFPFGPSVARSRRPSLASDLSPRQRASMVGSFEESILRGRMSTPPSKPLDFVAQIGVVGKGNCPASLKCPAHVTVQFPAVFYNYPSANPSRSISDDNPSPYVGTIDLERNLKPAKLPIRRSRRTNPNIDTEALAAKITSPENTHIGRALAREVKTKPASTSTAKVPPGGVYRVPQTGQLQIIIKNPNKTAVKLFLVPYDLEGMLPGTKTFVRQRSFSSGPFLESSLFDKQSMATVSDVANGKDILRYLVHIKFCCTSKGCFYLYDNIRVVFANRVPDDKEKLRKEVQLPEPRFSAYIPPLETSPSPSICETMPSHTTGVTPEDSSLLETQDVLPTFGGMQQHSELHSSDASHASHAHHTSKAEDEMVSDESTLDVERTVSPIPGFLPSTSSRSSPVPWSASRQTPLVEAGDGLLSRKLRALTSQPPS</sequence>
<feature type="compositionally biased region" description="Low complexity" evidence="1">
    <location>
        <begin position="655"/>
        <end position="673"/>
    </location>
</feature>
<dbReference type="InterPro" id="IPR051506">
    <property type="entry name" value="ATOS_Transcription_Regulators"/>
</dbReference>
<dbReference type="AlphaFoldDB" id="A0AAV9NAE8"/>
<feature type="region of interest" description="Disordered" evidence="1">
    <location>
        <begin position="233"/>
        <end position="299"/>
    </location>
</feature>